<accession>A0A2Z6DXH1</accession>
<evidence type="ECO:0008006" key="3">
    <source>
        <dbReference type="Google" id="ProtNLM"/>
    </source>
</evidence>
<proteinExistence type="predicted"/>
<dbReference type="PROSITE" id="PS51257">
    <property type="entry name" value="PROKAR_LIPOPROTEIN"/>
    <property type="match status" value="1"/>
</dbReference>
<name>A0A2Z6DXH1_HYDTE</name>
<dbReference type="EMBL" id="AP018558">
    <property type="protein sequence ID" value="BBD77029.1"/>
    <property type="molecule type" value="Genomic_DNA"/>
</dbReference>
<gene>
    <name evidence="1" type="ORF">HPTL_0761</name>
</gene>
<evidence type="ECO:0000313" key="1">
    <source>
        <dbReference type="EMBL" id="BBD77029.1"/>
    </source>
</evidence>
<keyword evidence="2" id="KW-1185">Reference proteome</keyword>
<dbReference type="KEGG" id="htl:HPTL_0761"/>
<organism evidence="1 2">
    <name type="scientific">Hydrogenophilus thermoluteolus</name>
    <name type="common">Pseudomonas hydrogenothermophila</name>
    <dbReference type="NCBI Taxonomy" id="297"/>
    <lineage>
        <taxon>Bacteria</taxon>
        <taxon>Pseudomonadati</taxon>
        <taxon>Pseudomonadota</taxon>
        <taxon>Hydrogenophilia</taxon>
        <taxon>Hydrogenophilales</taxon>
        <taxon>Hydrogenophilaceae</taxon>
        <taxon>Hydrogenophilus</taxon>
    </lineage>
</organism>
<sequence>MVRKANDLRVRLLTPFLLGAAALVLTGCENSATAYQIEGREHALILVREQRLPFAAIEQFVVVSRLPVCQRRWRIQEDGTPMTPMRVYHAGDLLWALEQKGRWYLATTEDCKVQRWPNPNPQSLGPLVGTFQEKDGQVVFVAAQ</sequence>
<dbReference type="Proteomes" id="UP000262004">
    <property type="component" value="Chromosome"/>
</dbReference>
<dbReference type="RefSeq" id="WP_197713772.1">
    <property type="nucleotide sequence ID" value="NZ_AP018558.1"/>
</dbReference>
<evidence type="ECO:0000313" key="2">
    <source>
        <dbReference type="Proteomes" id="UP000262004"/>
    </source>
</evidence>
<dbReference type="AlphaFoldDB" id="A0A2Z6DXH1"/>
<protein>
    <recommendedName>
        <fullName evidence="3">Lipoprotein</fullName>
    </recommendedName>
</protein>
<reference evidence="1 2" key="1">
    <citation type="submission" date="2018-04" db="EMBL/GenBank/DDBJ databases">
        <title>Complete genome sequence of Hydrogenophilus thermoluteolus TH-1.</title>
        <authorList>
            <person name="Arai H."/>
        </authorList>
    </citation>
    <scope>NUCLEOTIDE SEQUENCE [LARGE SCALE GENOMIC DNA]</scope>
    <source>
        <strain evidence="1 2">TH-1</strain>
    </source>
</reference>